<feature type="compositionally biased region" description="Low complexity" evidence="7">
    <location>
        <begin position="119"/>
        <end position="131"/>
    </location>
</feature>
<evidence type="ECO:0000256" key="7">
    <source>
        <dbReference type="SAM" id="MobiDB-lite"/>
    </source>
</evidence>
<dbReference type="Proteomes" id="UP000429181">
    <property type="component" value="Chromosome 17"/>
</dbReference>
<comment type="similarity">
    <text evidence="2 6">Belongs to the proline oxidase family.</text>
</comment>
<dbReference type="InterPro" id="IPR015659">
    <property type="entry name" value="Proline_oxidase"/>
</dbReference>
<keyword evidence="6" id="KW-0274">FAD</keyword>
<gene>
    <name evidence="9" type="primary">LOC113907179</name>
</gene>
<dbReference type="PANTHER" id="PTHR13914:SF0">
    <property type="entry name" value="PROLINE DEHYDROGENASE 1, MITOCHONDRIAL"/>
    <property type="match status" value="1"/>
</dbReference>
<evidence type="ECO:0000313" key="10">
    <source>
        <dbReference type="Proteomes" id="UP000429181"/>
    </source>
</evidence>
<dbReference type="Ensembl" id="ENSBIXT00005024381.1">
    <property type="protein sequence ID" value="ENSBIXP00005014170.1"/>
    <property type="gene ID" value="ENSBIXG00005018339.1"/>
</dbReference>
<evidence type="ECO:0000256" key="5">
    <source>
        <dbReference type="ARBA" id="ARBA00048779"/>
    </source>
</evidence>
<feature type="domain" description="Proline dehydrogenase" evidence="8">
    <location>
        <begin position="695"/>
        <end position="757"/>
    </location>
</feature>
<evidence type="ECO:0000256" key="6">
    <source>
        <dbReference type="RuleBase" id="RU364054"/>
    </source>
</evidence>
<comment type="function">
    <text evidence="6">Converts proline to delta-1-pyrroline-5-carboxylate.</text>
</comment>
<keyword evidence="4 6" id="KW-0642">Proline metabolism</keyword>
<evidence type="ECO:0000256" key="4">
    <source>
        <dbReference type="ARBA" id="ARBA00023062"/>
    </source>
</evidence>
<comment type="cofactor">
    <cofactor evidence="6">
        <name>FAD</name>
        <dbReference type="ChEBI" id="CHEBI:57692"/>
    </cofactor>
</comment>
<dbReference type="Gene3D" id="3.20.20.220">
    <property type="match status" value="2"/>
</dbReference>
<feature type="region of interest" description="Disordered" evidence="7">
    <location>
        <begin position="61"/>
        <end position="140"/>
    </location>
</feature>
<evidence type="ECO:0000259" key="8">
    <source>
        <dbReference type="Pfam" id="PF01619"/>
    </source>
</evidence>
<dbReference type="InterPro" id="IPR002872">
    <property type="entry name" value="Proline_DH_dom"/>
</dbReference>
<comment type="catalytic activity">
    <reaction evidence="5 6">
        <text>L-proline + a quinone = (S)-1-pyrroline-5-carboxylate + a quinol + H(+)</text>
        <dbReference type="Rhea" id="RHEA:23784"/>
        <dbReference type="ChEBI" id="CHEBI:15378"/>
        <dbReference type="ChEBI" id="CHEBI:17388"/>
        <dbReference type="ChEBI" id="CHEBI:24646"/>
        <dbReference type="ChEBI" id="CHEBI:60039"/>
        <dbReference type="ChEBI" id="CHEBI:132124"/>
        <dbReference type="EC" id="1.5.5.2"/>
    </reaction>
</comment>
<dbReference type="InterPro" id="IPR029041">
    <property type="entry name" value="FAD-linked_oxidoreductase-like"/>
</dbReference>
<name>A0A4W2G7N6_BOBOX</name>
<keyword evidence="6" id="KW-0285">Flavoprotein</keyword>
<evidence type="ECO:0000256" key="3">
    <source>
        <dbReference type="ARBA" id="ARBA00023002"/>
    </source>
</evidence>
<dbReference type="PANTHER" id="PTHR13914">
    <property type="entry name" value="PROLINE OXIDASE"/>
    <property type="match status" value="1"/>
</dbReference>
<dbReference type="GO" id="GO:0004657">
    <property type="term" value="F:proline dehydrogenase activity"/>
    <property type="evidence" value="ECO:0007669"/>
    <property type="project" value="UniProtKB-EC"/>
</dbReference>
<evidence type="ECO:0000256" key="1">
    <source>
        <dbReference type="ARBA" id="ARBA00004739"/>
    </source>
</evidence>
<dbReference type="GO" id="GO:0005739">
    <property type="term" value="C:mitochondrion"/>
    <property type="evidence" value="ECO:0007669"/>
    <property type="project" value="Ensembl"/>
</dbReference>
<feature type="compositionally biased region" description="Low complexity" evidence="7">
    <location>
        <begin position="70"/>
        <end position="84"/>
    </location>
</feature>
<reference evidence="9" key="2">
    <citation type="submission" date="2025-08" db="UniProtKB">
        <authorList>
            <consortium name="Ensembl"/>
        </authorList>
    </citation>
    <scope>IDENTIFICATION</scope>
</reference>
<dbReference type="AlphaFoldDB" id="A0A4W2G7N6"/>
<dbReference type="GeneTree" id="ENSGT00390000006265"/>
<dbReference type="SUPFAM" id="SSF51730">
    <property type="entry name" value="FAD-linked oxidoreductase"/>
    <property type="match status" value="1"/>
</dbReference>
<comment type="pathway">
    <text evidence="1">Amino-acid degradation; L-proline degradation into L-glutamate; L-glutamate from L-proline: step 1/2.</text>
</comment>
<feature type="domain" description="Proline dehydrogenase" evidence="8">
    <location>
        <begin position="353"/>
        <end position="668"/>
    </location>
</feature>
<organism evidence="9 10">
    <name type="scientific">Bos indicus x Bos taurus</name>
    <name type="common">Hybrid cattle</name>
    <dbReference type="NCBI Taxonomy" id="30522"/>
    <lineage>
        <taxon>Eukaryota</taxon>
        <taxon>Metazoa</taxon>
        <taxon>Chordata</taxon>
        <taxon>Craniata</taxon>
        <taxon>Vertebrata</taxon>
        <taxon>Euteleostomi</taxon>
        <taxon>Mammalia</taxon>
        <taxon>Eutheria</taxon>
        <taxon>Laurasiatheria</taxon>
        <taxon>Artiodactyla</taxon>
        <taxon>Ruminantia</taxon>
        <taxon>Pecora</taxon>
        <taxon>Bovidae</taxon>
        <taxon>Bovinae</taxon>
        <taxon>Bos</taxon>
    </lineage>
</organism>
<evidence type="ECO:0000313" key="9">
    <source>
        <dbReference type="Ensembl" id="ENSBIXP00005014170.1"/>
    </source>
</evidence>
<proteinExistence type="inferred from homology"/>
<dbReference type="GO" id="GO:0010133">
    <property type="term" value="P:L-proline catabolic process to L-glutamate"/>
    <property type="evidence" value="ECO:0007669"/>
    <property type="project" value="TreeGrafter"/>
</dbReference>
<protein>
    <recommendedName>
        <fullName evidence="6">Proline dehydrogenase</fullName>
        <ecNumber evidence="6">1.5.5.2</ecNumber>
    </recommendedName>
</protein>
<evidence type="ECO:0000256" key="2">
    <source>
        <dbReference type="ARBA" id="ARBA00005869"/>
    </source>
</evidence>
<dbReference type="GO" id="GO:0071949">
    <property type="term" value="F:FAD binding"/>
    <property type="evidence" value="ECO:0007669"/>
    <property type="project" value="TreeGrafter"/>
</dbReference>
<accession>A0A4W2G7N6</accession>
<keyword evidence="3 6" id="KW-0560">Oxidoreductase</keyword>
<reference evidence="9 10" key="1">
    <citation type="submission" date="2018-11" db="EMBL/GenBank/DDBJ databases">
        <title>Haplotype-resolved cattle genomes.</title>
        <authorList>
            <person name="Low W.Y."/>
            <person name="Tearle R."/>
            <person name="Bickhart D.M."/>
            <person name="Rosen B.D."/>
            <person name="Koren S."/>
            <person name="Rhie A."/>
            <person name="Hiendleder S."/>
            <person name="Phillippy A.M."/>
            <person name="Smith T.P.L."/>
            <person name="Williams J.L."/>
        </authorList>
    </citation>
    <scope>NUCLEOTIDE SEQUENCE [LARGE SCALE GENOMIC DNA]</scope>
</reference>
<dbReference type="EC" id="1.5.5.2" evidence="6"/>
<sequence>MELARFLQRLGLRPGRGRSEGGFPKAPLHWRRSSITLAFPDSPQTRSLKAQMCTCACVQGGLQRSRRRSQGGQPSRRGSSLRRSLPLRRRGSGARGVAPWAGPVKDSLGAGRGGGASGRGVARSSGRSLAGAGAGAGAGPGRLFKEPRRWRTAAMGLRRTSWMHFSALCRRAPLSTAPAAREQPAAGPGAEPVCGPAETARPPVPAVDFGNTQEAYRSRRSWELARSLLVLSLCASPALLARHEQLLHLARKLLGQRLFNTLMKMTFYGQFVAGEDQESIRPLIQHNRAFGVGSILDYGVEEDLTPEEAERTEMESCSSALERDGCGVSKREKQFQAHRAFGDRRDGVTSARTYFYASEAKCDSHMETFLHCIEASGGASEDGFSAIKLTALGRPQFLLQFSDMLTKWRRFFHHVAAEQGKAGLAAVDTKLEVAALQESVVKMGIASRAEIEDWFTAETLGVSGTLDLLDWCSLIDSRTELSRHLVVPNMQTGRLEPLLSQFTEEEERQMTRMLQRMDVLAKKANQVGVRLMVDAEQTYFQPAISRLTLEMQRRFNVERPLIFNTFQCYLRDAYDNVILDVELARREGWCFGAKLVRGAYMAQERARALEVGYEDPINPTYEATSAVYHRCLDYVLEELKHNARAAVMVASHNEDTVRFTLRSASQLRPSILQRLSGHQWLVTEVCTGQPARGGMEELGLHPADRQVYFGQLLGMCDHISFPLGQAGFPVYKYVPYGPVMEVLPYLSRRALENSGVMKGAQRERQLLWQELKRRLCTRSLFHQPA</sequence>
<dbReference type="Pfam" id="PF01619">
    <property type="entry name" value="Pro_dh"/>
    <property type="match status" value="2"/>
</dbReference>